<evidence type="ECO:0000256" key="4">
    <source>
        <dbReference type="ARBA" id="ARBA00022651"/>
    </source>
</evidence>
<dbReference type="GO" id="GO:0045493">
    <property type="term" value="P:xylan catabolic process"/>
    <property type="evidence" value="ECO:0007669"/>
    <property type="project" value="UniProtKB-UniRule"/>
</dbReference>
<dbReference type="Pfam" id="PF00457">
    <property type="entry name" value="Glyco_hydro_11"/>
    <property type="match status" value="1"/>
</dbReference>
<dbReference type="Pfam" id="PF06452">
    <property type="entry name" value="CBM9_1"/>
    <property type="match status" value="1"/>
</dbReference>
<dbReference type="SUPFAM" id="SSF49899">
    <property type="entry name" value="Concanavalin A-like lectins/glucanases"/>
    <property type="match status" value="1"/>
</dbReference>
<dbReference type="Gene3D" id="2.60.40.1190">
    <property type="match status" value="1"/>
</dbReference>
<dbReference type="CDD" id="cd09619">
    <property type="entry name" value="CBM9_like_4"/>
    <property type="match status" value="1"/>
</dbReference>
<dbReference type="InterPro" id="IPR001137">
    <property type="entry name" value="Glyco_hydro_11"/>
</dbReference>
<dbReference type="InterPro" id="IPR033123">
    <property type="entry name" value="GH11_dom"/>
</dbReference>
<dbReference type="InterPro" id="IPR018208">
    <property type="entry name" value="GH11_AS_1"/>
</dbReference>
<feature type="active site" description="Nucleophile" evidence="9">
    <location>
        <position position="103"/>
    </location>
</feature>
<dbReference type="Pfam" id="PF17957">
    <property type="entry name" value="Big_7"/>
    <property type="match status" value="1"/>
</dbReference>
<dbReference type="UniPathway" id="UPA00114"/>
<dbReference type="InterPro" id="IPR035986">
    <property type="entry name" value="PKD_dom_sf"/>
</dbReference>
<sequence>MAVFTLLFSWQQSYAQTITNNTQGTHDGYFYSFWNDGQRGSASMTLGPGGNYSTTWNNINNFTAGKGWKVGKADRTVCFEGSYNGGSNGFLAVYGWTKDPLIEYYVVESYGQWTPPGNTSDIIHKGSFTSDGGTYNIYVSTRVNKPSIIGDATFQQYWSVRTSKRSSGTVTFKNHVDKWRSLGMNMGTTWDYQIMESEGYQSTGSSNITVKECNACSTPAPTVPSAVITYEQNATASQLTATGTSLKWYTVESGGTALSSAPTPNTSTTGSTTYYVGQTLNGCEGPRASVRVNVVNTYKIFKTGSPITIDGAIDPTWSHASVLSVSAAKLLSGTVSNAADLSGYAKVLWDDTYLYLLADVSDETKVNESANVYDDDGVEFYVDINNDKATSYGANDVQYTFGWNDGTTVGVLPSGRSTAGITYSAIARTGGYIVEARIPWTTLQGTPAIGQLLGMDFMINDDDDNGARDGKLSWNASTDDAWQNPSLFGTAILQGLLPCTTPAPPAVTATLTYCQNATANPLSATGTGLLWFTSASGGTGASSAPVPLTTSAGLTKYYVSQNVNGCESSRALIEVTVNANPNAVITPSGPTTFVIGGSVGLQANSGSGLTYQWYRNDVKVGTESKYTATEAGVYTVEVTNASQCKAKSQALQVTVNANQPSVITITSPLSNAIIEGSVTISADISDPDGGITLVEFLDGTNVIGTSATVPYSFVWNNPSPGDHSITVRVTDSNGGVTTSSVTTVTSGSVTGFWSSASTVFANFYPNPASGEVYIDSELDLSNATFTLIDVLGKEVVQKTEVAGNTVKIDVGGLQEGIYVLSIKKDNSIVQKKITVKR</sequence>
<keyword evidence="6 9" id="KW-0119">Carbohydrate metabolism</keyword>
<feature type="domain" description="GH11" evidence="10">
    <location>
        <begin position="17"/>
        <end position="211"/>
    </location>
</feature>
<proteinExistence type="inferred from homology"/>
<gene>
    <name evidence="11" type="ORF">MYP_2111</name>
</gene>
<comment type="catalytic activity">
    <reaction evidence="1 9">
        <text>Endohydrolysis of (1-&gt;4)-beta-D-xylosidic linkages in xylans.</text>
        <dbReference type="EC" id="3.2.1.8"/>
    </reaction>
</comment>
<evidence type="ECO:0000313" key="11">
    <source>
        <dbReference type="EMBL" id="GAL84883.1"/>
    </source>
</evidence>
<dbReference type="PROSITE" id="PS00776">
    <property type="entry name" value="GH11_1"/>
    <property type="match status" value="1"/>
</dbReference>
<dbReference type="NCBIfam" id="TIGR04183">
    <property type="entry name" value="Por_Secre_tail"/>
    <property type="match status" value="1"/>
</dbReference>
<dbReference type="PROSITE" id="PS00777">
    <property type="entry name" value="GH11_2"/>
    <property type="match status" value="1"/>
</dbReference>
<evidence type="ECO:0000256" key="6">
    <source>
        <dbReference type="ARBA" id="ARBA00023277"/>
    </source>
</evidence>
<dbReference type="InterPro" id="IPR033119">
    <property type="entry name" value="GH11_AS_2"/>
</dbReference>
<evidence type="ECO:0000256" key="1">
    <source>
        <dbReference type="ARBA" id="ARBA00000681"/>
    </source>
</evidence>
<organism evidence="11 12">
    <name type="scientific">Sporocytophaga myxococcoides</name>
    <dbReference type="NCBI Taxonomy" id="153721"/>
    <lineage>
        <taxon>Bacteria</taxon>
        <taxon>Pseudomonadati</taxon>
        <taxon>Bacteroidota</taxon>
        <taxon>Cytophagia</taxon>
        <taxon>Cytophagales</taxon>
        <taxon>Cytophagaceae</taxon>
        <taxon>Sporocytophaga</taxon>
    </lineage>
</organism>
<dbReference type="eggNOG" id="COG3291">
    <property type="taxonomic scope" value="Bacteria"/>
</dbReference>
<evidence type="ECO:0000256" key="5">
    <source>
        <dbReference type="ARBA" id="ARBA00022801"/>
    </source>
</evidence>
<dbReference type="InterPro" id="IPR026444">
    <property type="entry name" value="Secre_tail"/>
</dbReference>
<evidence type="ECO:0000313" key="12">
    <source>
        <dbReference type="Proteomes" id="UP000030185"/>
    </source>
</evidence>
<dbReference type="GO" id="GO:0031176">
    <property type="term" value="F:endo-1,4-beta-xylanase activity"/>
    <property type="evidence" value="ECO:0007669"/>
    <property type="project" value="UniProtKB-UniRule"/>
</dbReference>
<comment type="pathway">
    <text evidence="2 9">Glycan degradation; xylan degradation.</text>
</comment>
<dbReference type="InterPro" id="IPR044023">
    <property type="entry name" value="Ig_7"/>
</dbReference>
<dbReference type="PROSITE" id="PS51761">
    <property type="entry name" value="GH11_3"/>
    <property type="match status" value="1"/>
</dbReference>
<dbReference type="AlphaFoldDB" id="A0A098LFJ9"/>
<dbReference type="InterPro" id="IPR017868">
    <property type="entry name" value="Filamin/ABP280_repeat-like"/>
</dbReference>
<dbReference type="EMBL" id="BBLT01000003">
    <property type="protein sequence ID" value="GAL84883.1"/>
    <property type="molecule type" value="Genomic_DNA"/>
</dbReference>
<feature type="active site" description="Proton donor" evidence="9">
    <location>
        <position position="198"/>
    </location>
</feature>
<reference evidence="11 12" key="1">
    <citation type="submission" date="2014-09" db="EMBL/GenBank/DDBJ databases">
        <title>Sporocytophaga myxococcoides PG-01 genome sequencing.</title>
        <authorList>
            <person name="Liu L."/>
            <person name="Gao P.J."/>
            <person name="Chen G.J."/>
            <person name="Wang L.S."/>
        </authorList>
    </citation>
    <scope>NUCLEOTIDE SEQUENCE [LARGE SCALE GENOMIC DNA]</scope>
    <source>
        <strain evidence="11 12">PG-01</strain>
    </source>
</reference>
<name>A0A098LFJ9_9BACT</name>
<dbReference type="PROSITE" id="PS50194">
    <property type="entry name" value="FILAMIN_REPEAT"/>
    <property type="match status" value="1"/>
</dbReference>
<dbReference type="Gene3D" id="2.60.40.10">
    <property type="entry name" value="Immunoglobulins"/>
    <property type="match status" value="2"/>
</dbReference>
<accession>A0A098LFJ9</accession>
<dbReference type="InterPro" id="IPR013319">
    <property type="entry name" value="GH11/12"/>
</dbReference>
<evidence type="ECO:0000256" key="2">
    <source>
        <dbReference type="ARBA" id="ARBA00004851"/>
    </source>
</evidence>
<evidence type="ECO:0000259" key="10">
    <source>
        <dbReference type="PROSITE" id="PS51761"/>
    </source>
</evidence>
<dbReference type="Pfam" id="PF18962">
    <property type="entry name" value="Por_Secre_tail"/>
    <property type="match status" value="1"/>
</dbReference>
<keyword evidence="7 9" id="KW-0326">Glycosidase</keyword>
<evidence type="ECO:0000256" key="8">
    <source>
        <dbReference type="ARBA" id="ARBA00023326"/>
    </source>
</evidence>
<dbReference type="PANTHER" id="PTHR46828">
    <property type="entry name" value="ENDO-1,4-BETA-XYLANASE A-RELATED"/>
    <property type="match status" value="1"/>
</dbReference>
<dbReference type="SUPFAM" id="SSF49299">
    <property type="entry name" value="PKD domain"/>
    <property type="match status" value="1"/>
</dbReference>
<evidence type="ECO:0000256" key="7">
    <source>
        <dbReference type="ARBA" id="ARBA00023295"/>
    </source>
</evidence>
<keyword evidence="8 9" id="KW-0624">Polysaccharide degradation</keyword>
<dbReference type="GO" id="GO:0030246">
    <property type="term" value="F:carbohydrate binding"/>
    <property type="evidence" value="ECO:0007669"/>
    <property type="project" value="InterPro"/>
</dbReference>
<dbReference type="Gene3D" id="2.60.120.180">
    <property type="match status" value="1"/>
</dbReference>
<evidence type="ECO:0000256" key="3">
    <source>
        <dbReference type="ARBA" id="ARBA00012590"/>
    </source>
</evidence>
<dbReference type="STRING" id="153721.MYP_2111"/>
<dbReference type="PANTHER" id="PTHR46828:SF2">
    <property type="entry name" value="ENDO-1,4-BETA-XYLANASE A-RELATED"/>
    <property type="match status" value="1"/>
</dbReference>
<evidence type="ECO:0000256" key="9">
    <source>
        <dbReference type="PROSITE-ProRule" id="PRU01097"/>
    </source>
</evidence>
<dbReference type="eggNOG" id="COG2273">
    <property type="taxonomic scope" value="Bacteria"/>
</dbReference>
<keyword evidence="5 9" id="KW-0378">Hydrolase</keyword>
<dbReference type="eggNOG" id="COG3405">
    <property type="taxonomic scope" value="Bacteria"/>
</dbReference>
<comment type="caution">
    <text evidence="11">The sequence shown here is derived from an EMBL/GenBank/DDBJ whole genome shotgun (WGS) entry which is preliminary data.</text>
</comment>
<keyword evidence="12" id="KW-1185">Reference proteome</keyword>
<dbReference type="InterPro" id="IPR013783">
    <property type="entry name" value="Ig-like_fold"/>
</dbReference>
<dbReference type="SUPFAM" id="SSF49344">
    <property type="entry name" value="CBD9-like"/>
    <property type="match status" value="1"/>
</dbReference>
<dbReference type="PRINTS" id="PR00911">
    <property type="entry name" value="GLHYDRLASE11"/>
</dbReference>
<dbReference type="InterPro" id="IPR010502">
    <property type="entry name" value="Carb-bd_dom_fam9"/>
</dbReference>
<comment type="similarity">
    <text evidence="9">Belongs to the glycosyl hydrolase 11 (cellulase G) family.</text>
</comment>
<dbReference type="Proteomes" id="UP000030185">
    <property type="component" value="Unassembled WGS sequence"/>
</dbReference>
<keyword evidence="4 9" id="KW-0858">Xylan degradation</keyword>
<dbReference type="Pfam" id="PF19081">
    <property type="entry name" value="Ig_7"/>
    <property type="match status" value="2"/>
</dbReference>
<dbReference type="InterPro" id="IPR013320">
    <property type="entry name" value="ConA-like_dom_sf"/>
</dbReference>
<dbReference type="EC" id="3.2.1.8" evidence="3 9"/>
<protein>
    <recommendedName>
        <fullName evidence="3 9">endo-1,4-beta-xylanase</fullName>
        <ecNumber evidence="3 9">3.2.1.8</ecNumber>
    </recommendedName>
</protein>